<dbReference type="Gene3D" id="2.40.128.520">
    <property type="match status" value="1"/>
</dbReference>
<dbReference type="RefSeq" id="WP_155035589.1">
    <property type="nucleotide sequence ID" value="NZ_JAYMMG010000013.1"/>
</dbReference>
<dbReference type="Pfam" id="PF09917">
    <property type="entry name" value="DUF2147"/>
    <property type="match status" value="1"/>
</dbReference>
<name>A0A7K1GL64_9FLAO</name>
<sequence length="142" mass="15633">MKNFLMTLAVTLTAVCTIQAQEIVGKWKTIDDNTGKEKSIVEIYEKGGKYYGKVIKLLNPSKPNPTCDNCEGDEKGKPIEGLVIIKGLEKKEGEYTGGKITDPESGKQYKCAAKLNGKDKLDVRGYVGFSLLGRTQTWIKAN</sequence>
<dbReference type="EMBL" id="WMJY01000011">
    <property type="protein sequence ID" value="MTH29591.1"/>
    <property type="molecule type" value="Genomic_DNA"/>
</dbReference>
<dbReference type="AlphaFoldDB" id="A0A7K1GL64"/>
<comment type="caution">
    <text evidence="2">The sequence shown here is derived from an EMBL/GenBank/DDBJ whole genome shotgun (WGS) entry which is preliminary data.</text>
</comment>
<dbReference type="Proteomes" id="UP000488936">
    <property type="component" value="Unassembled WGS sequence"/>
</dbReference>
<evidence type="ECO:0000313" key="3">
    <source>
        <dbReference type="Proteomes" id="UP000488936"/>
    </source>
</evidence>
<accession>A0A7K1GL64</accession>
<organism evidence="2 3">
    <name type="scientific">Myroides pelagicus</name>
    <dbReference type="NCBI Taxonomy" id="270914"/>
    <lineage>
        <taxon>Bacteria</taxon>
        <taxon>Pseudomonadati</taxon>
        <taxon>Bacteroidota</taxon>
        <taxon>Flavobacteriia</taxon>
        <taxon>Flavobacteriales</taxon>
        <taxon>Flavobacteriaceae</taxon>
        <taxon>Myroides</taxon>
    </lineage>
</organism>
<dbReference type="PANTHER" id="PTHR36919:SF3">
    <property type="entry name" value="BLL5882 PROTEIN"/>
    <property type="match status" value="1"/>
</dbReference>
<protein>
    <submittedName>
        <fullName evidence="2">DUF2147 domain-containing protein</fullName>
    </submittedName>
</protein>
<evidence type="ECO:0000259" key="1">
    <source>
        <dbReference type="Pfam" id="PF09917"/>
    </source>
</evidence>
<reference evidence="2 3" key="1">
    <citation type="journal article" date="2006" name="Int. J. Syst. Evol. Microbiol.">
        <title>Myroides pelagicus sp. nov., isolated from seawater in Thailand.</title>
        <authorList>
            <person name="Yoon J."/>
            <person name="Maneerat S."/>
            <person name="Kawai F."/>
            <person name="Yokota A."/>
        </authorList>
    </citation>
    <scope>NUCLEOTIDE SEQUENCE [LARGE SCALE GENOMIC DNA]</scope>
    <source>
        <strain evidence="2 3">SM1T</strain>
    </source>
</reference>
<dbReference type="OrthoDB" id="9814399at2"/>
<dbReference type="InterPro" id="IPR019223">
    <property type="entry name" value="DUF2147"/>
</dbReference>
<evidence type="ECO:0000313" key="2">
    <source>
        <dbReference type="EMBL" id="MTH29591.1"/>
    </source>
</evidence>
<dbReference type="PANTHER" id="PTHR36919">
    <property type="entry name" value="BLR1215 PROTEIN"/>
    <property type="match status" value="1"/>
</dbReference>
<keyword evidence="3" id="KW-1185">Reference proteome</keyword>
<proteinExistence type="predicted"/>
<feature type="domain" description="DUF2147" evidence="1">
    <location>
        <begin position="25"/>
        <end position="139"/>
    </location>
</feature>
<gene>
    <name evidence="2" type="ORF">GJV77_06595</name>
</gene>